<dbReference type="Gene3D" id="2.40.240.10">
    <property type="entry name" value="Ribosomal Protein L25, Chain P"/>
    <property type="match status" value="1"/>
</dbReference>
<feature type="domain" description="Large ribosomal subunit protein bL25 beta" evidence="8">
    <location>
        <begin position="100"/>
        <end position="183"/>
    </location>
</feature>
<comment type="subunit">
    <text evidence="5">Part of the 50S ribosomal subunit; part of the 5S rRNA/L5/L18/L25 subcomplex. Contacts the 5S rRNA. Binds to the 5S rRNA independently of L5 and L18.</text>
</comment>
<keyword evidence="3 5" id="KW-0689">Ribosomal protein</keyword>
<dbReference type="PANTHER" id="PTHR33284">
    <property type="entry name" value="RIBOSOMAL PROTEIN L25/GLN-TRNA SYNTHETASE, ANTI-CODON-BINDING DOMAIN-CONTAINING PROTEIN"/>
    <property type="match status" value="1"/>
</dbReference>
<comment type="similarity">
    <text evidence="5">Belongs to the bacterial ribosomal protein bL25 family. CTC subfamily.</text>
</comment>
<evidence type="ECO:0000259" key="7">
    <source>
        <dbReference type="Pfam" id="PF01386"/>
    </source>
</evidence>
<dbReference type="EMBL" id="JAHZIK010000215">
    <property type="protein sequence ID" value="MBW7454547.1"/>
    <property type="molecule type" value="Genomic_DNA"/>
</dbReference>
<dbReference type="HAMAP" id="MF_01334">
    <property type="entry name" value="Ribosomal_bL25_CTC"/>
    <property type="match status" value="1"/>
</dbReference>
<gene>
    <name evidence="5" type="primary">rplY</name>
    <name evidence="5" type="synonym">ctc</name>
    <name evidence="9" type="ORF">K0U00_10950</name>
</gene>
<dbReference type="InterPro" id="IPR020057">
    <property type="entry name" value="Ribosomal_bL25_b-dom"/>
</dbReference>
<evidence type="ECO:0000256" key="5">
    <source>
        <dbReference type="HAMAP-Rule" id="MF_01334"/>
    </source>
</evidence>
<evidence type="ECO:0000256" key="3">
    <source>
        <dbReference type="ARBA" id="ARBA00022980"/>
    </source>
</evidence>
<dbReference type="Proteomes" id="UP001519887">
    <property type="component" value="Unassembled WGS sequence"/>
</dbReference>
<dbReference type="Gene3D" id="2.170.120.20">
    <property type="entry name" value="Ribosomal protein L25, beta domain"/>
    <property type="match status" value="1"/>
</dbReference>
<feature type="compositionally biased region" description="Acidic residues" evidence="6">
    <location>
        <begin position="187"/>
        <end position="199"/>
    </location>
</feature>
<dbReference type="InterPro" id="IPR020930">
    <property type="entry name" value="Ribosomal_uL5_bac-type"/>
</dbReference>
<dbReference type="Pfam" id="PF01386">
    <property type="entry name" value="Ribosomal_L25p"/>
    <property type="match status" value="1"/>
</dbReference>
<dbReference type="NCBIfam" id="NF004133">
    <property type="entry name" value="PRK05618.2-4"/>
    <property type="match status" value="1"/>
</dbReference>
<dbReference type="InterPro" id="IPR037121">
    <property type="entry name" value="Ribosomal_bL25_C"/>
</dbReference>
<accession>A0ABS7C116</accession>
<feature type="compositionally biased region" description="Basic and acidic residues" evidence="6">
    <location>
        <begin position="200"/>
        <end position="209"/>
    </location>
</feature>
<comment type="caution">
    <text evidence="9">The sequence shown here is derived from an EMBL/GenBank/DDBJ whole genome shotgun (WGS) entry which is preliminary data.</text>
</comment>
<keyword evidence="4 5" id="KW-0687">Ribonucleoprotein</keyword>
<proteinExistence type="inferred from homology"/>
<keyword evidence="2 5" id="KW-0694">RNA-binding</keyword>
<dbReference type="CDD" id="cd00495">
    <property type="entry name" value="Ribosomal_L25_TL5_CTC"/>
    <property type="match status" value="1"/>
</dbReference>
<dbReference type="InterPro" id="IPR011035">
    <property type="entry name" value="Ribosomal_bL25/Gln-tRNA_synth"/>
</dbReference>
<evidence type="ECO:0000313" key="9">
    <source>
        <dbReference type="EMBL" id="MBW7454547.1"/>
    </source>
</evidence>
<protein>
    <recommendedName>
        <fullName evidence="5">Large ribosomal subunit protein bL25</fullName>
    </recommendedName>
    <alternativeName>
        <fullName evidence="5">General stress protein CTC</fullName>
    </alternativeName>
</protein>
<evidence type="ECO:0000256" key="2">
    <source>
        <dbReference type="ARBA" id="ARBA00022884"/>
    </source>
</evidence>
<dbReference type="Pfam" id="PF14693">
    <property type="entry name" value="Ribosomal_TL5_C"/>
    <property type="match status" value="1"/>
</dbReference>
<sequence length="209" mass="22714">MAITFKAEERASGSQGQLRKLRHTGKIPGVVYGKKLENPISISVDEKELLAILRYHPNALLEVDVPGAGKQPVMMAEVQRDALSRSVMHIDFHQVNMNEEIKAQVRIDLAGEAQGVKEGGILQVLLHEIEVHCLPNAIPDAIELDVSALLVGENLLVSDLKLPKDVSTRVDSDQVVVAILAPQKAEDDSEAAEGESAEASEEKKDSDNE</sequence>
<feature type="domain" description="Large ribosomal subunit protein bL25 L25" evidence="7">
    <location>
        <begin position="6"/>
        <end position="92"/>
    </location>
</feature>
<evidence type="ECO:0000256" key="6">
    <source>
        <dbReference type="SAM" id="MobiDB-lite"/>
    </source>
</evidence>
<dbReference type="SUPFAM" id="SSF50715">
    <property type="entry name" value="Ribosomal protein L25-like"/>
    <property type="match status" value="1"/>
</dbReference>
<dbReference type="RefSeq" id="WP_210046357.1">
    <property type="nucleotide sequence ID" value="NZ_JBHLVU010000027.1"/>
</dbReference>
<dbReference type="InterPro" id="IPR029751">
    <property type="entry name" value="Ribosomal_L25_dom"/>
</dbReference>
<name>A0ABS7C116_9BACL</name>
<dbReference type="GO" id="GO:0005840">
    <property type="term" value="C:ribosome"/>
    <property type="evidence" value="ECO:0007669"/>
    <property type="project" value="UniProtKB-KW"/>
</dbReference>
<dbReference type="NCBIfam" id="TIGR00731">
    <property type="entry name" value="bL25_bact_ctc"/>
    <property type="match status" value="1"/>
</dbReference>
<keyword evidence="1 5" id="KW-0699">rRNA-binding</keyword>
<evidence type="ECO:0000313" key="10">
    <source>
        <dbReference type="Proteomes" id="UP001519887"/>
    </source>
</evidence>
<keyword evidence="10" id="KW-1185">Reference proteome</keyword>
<dbReference type="InterPro" id="IPR020056">
    <property type="entry name" value="Rbsml_bL25/Gln-tRNA_synth_N"/>
</dbReference>
<evidence type="ECO:0000256" key="4">
    <source>
        <dbReference type="ARBA" id="ARBA00023274"/>
    </source>
</evidence>
<dbReference type="PANTHER" id="PTHR33284:SF1">
    <property type="entry name" value="RIBOSOMAL PROTEIN L25_GLN-TRNA SYNTHETASE, ANTI-CODON-BINDING DOMAIN-CONTAINING PROTEIN"/>
    <property type="match status" value="1"/>
</dbReference>
<reference evidence="9 10" key="1">
    <citation type="submission" date="2021-07" db="EMBL/GenBank/DDBJ databases">
        <title>Paenibacillus radiodurans sp. nov., isolated from the southeastern edge of Tengger Desert.</title>
        <authorList>
            <person name="Zhang G."/>
        </authorList>
    </citation>
    <scope>NUCLEOTIDE SEQUENCE [LARGE SCALE GENOMIC DNA]</scope>
    <source>
        <strain evidence="9 10">CCM 7311</strain>
    </source>
</reference>
<dbReference type="InterPro" id="IPR001021">
    <property type="entry name" value="Ribosomal_bL25_long"/>
</dbReference>
<evidence type="ECO:0000256" key="1">
    <source>
        <dbReference type="ARBA" id="ARBA00022730"/>
    </source>
</evidence>
<evidence type="ECO:0000259" key="8">
    <source>
        <dbReference type="Pfam" id="PF14693"/>
    </source>
</evidence>
<feature type="region of interest" description="Disordered" evidence="6">
    <location>
        <begin position="181"/>
        <end position="209"/>
    </location>
</feature>
<comment type="function">
    <text evidence="5">This is one of the proteins that binds to the 5S RNA in the ribosome where it forms part of the central protuberance.</text>
</comment>
<organism evidence="9 10">
    <name type="scientific">Paenibacillus sepulcri</name>
    <dbReference type="NCBI Taxonomy" id="359917"/>
    <lineage>
        <taxon>Bacteria</taxon>
        <taxon>Bacillati</taxon>
        <taxon>Bacillota</taxon>
        <taxon>Bacilli</taxon>
        <taxon>Bacillales</taxon>
        <taxon>Paenibacillaceae</taxon>
        <taxon>Paenibacillus</taxon>
    </lineage>
</organism>